<evidence type="ECO:0000256" key="1">
    <source>
        <dbReference type="ARBA" id="ARBA00004515"/>
    </source>
</evidence>
<feature type="compositionally biased region" description="Basic and acidic residues" evidence="11">
    <location>
        <begin position="75"/>
        <end position="87"/>
    </location>
</feature>
<feature type="compositionally biased region" description="Low complexity" evidence="11">
    <location>
        <begin position="163"/>
        <end position="175"/>
    </location>
</feature>
<dbReference type="GO" id="GO:0005525">
    <property type="term" value="F:GTP binding"/>
    <property type="evidence" value="ECO:0007669"/>
    <property type="project" value="UniProtKB-UniRule"/>
</dbReference>
<dbReference type="FunFam" id="3.40.50.300:FF:000053">
    <property type="entry name" value="Signal recognition particle receptor FtsY"/>
    <property type="match status" value="1"/>
</dbReference>
<dbReference type="GO" id="GO:0005047">
    <property type="term" value="F:signal recognition particle binding"/>
    <property type="evidence" value="ECO:0007669"/>
    <property type="project" value="TreeGrafter"/>
</dbReference>
<feature type="compositionally biased region" description="Acidic residues" evidence="11">
    <location>
        <begin position="64"/>
        <end position="74"/>
    </location>
</feature>
<feature type="region of interest" description="Disordered" evidence="11">
    <location>
        <begin position="14"/>
        <end position="261"/>
    </location>
</feature>
<reference evidence="13 14" key="1">
    <citation type="submission" date="2016-10" db="EMBL/GenBank/DDBJ databases">
        <authorList>
            <person name="de Groot N.N."/>
        </authorList>
    </citation>
    <scope>NUCLEOTIDE SEQUENCE [LARGE SCALE GENOMIC DNA]</scope>
    <source>
        <strain evidence="13 14">DSM 2698</strain>
    </source>
</reference>
<dbReference type="STRING" id="1120955.SAMN03080610_02493"/>
<feature type="region of interest" description="Disordered" evidence="11">
    <location>
        <begin position="271"/>
        <end position="290"/>
    </location>
</feature>
<evidence type="ECO:0000313" key="14">
    <source>
        <dbReference type="Proteomes" id="UP000199347"/>
    </source>
</evidence>
<keyword evidence="7 10" id="KW-0472">Membrane</keyword>
<comment type="function">
    <text evidence="10">Involved in targeting and insertion of nascent membrane proteins into the cytoplasmic membrane. Acts as a receptor for the complex formed by the signal recognition particle (SRP) and the ribosome-nascent chain (RNC). Interaction with SRP-RNC leads to the transfer of the RNC complex to the Sec translocase for insertion into the membrane, the hydrolysis of GTP by both Ffh and FtsY, and the dissociation of the SRP-FtsY complex into the individual components.</text>
</comment>
<keyword evidence="3 10" id="KW-0963">Cytoplasm</keyword>
<accession>A0A1G5NQM4</accession>
<evidence type="ECO:0000256" key="6">
    <source>
        <dbReference type="ARBA" id="ARBA00023134"/>
    </source>
</evidence>
<dbReference type="AlphaFoldDB" id="A0A1G5NQM4"/>
<dbReference type="InterPro" id="IPR027417">
    <property type="entry name" value="P-loop_NTPase"/>
</dbReference>
<proteinExistence type="inferred from homology"/>
<organism evidence="13 14">
    <name type="scientific">Afifella marina DSM 2698</name>
    <dbReference type="NCBI Taxonomy" id="1120955"/>
    <lineage>
        <taxon>Bacteria</taxon>
        <taxon>Pseudomonadati</taxon>
        <taxon>Pseudomonadota</taxon>
        <taxon>Alphaproteobacteria</taxon>
        <taxon>Hyphomicrobiales</taxon>
        <taxon>Afifellaceae</taxon>
        <taxon>Afifella</taxon>
    </lineage>
</organism>
<dbReference type="InterPro" id="IPR000897">
    <property type="entry name" value="SRP54_GTPase_dom"/>
</dbReference>
<evidence type="ECO:0000256" key="5">
    <source>
        <dbReference type="ARBA" id="ARBA00022801"/>
    </source>
</evidence>
<dbReference type="SUPFAM" id="SSF52540">
    <property type="entry name" value="P-loop containing nucleoside triphosphate hydrolases"/>
    <property type="match status" value="1"/>
</dbReference>
<dbReference type="Gene3D" id="1.20.120.140">
    <property type="entry name" value="Signal recognition particle SRP54, nucleotide-binding domain"/>
    <property type="match status" value="1"/>
</dbReference>
<feature type="domain" description="SRP54-type proteins GTP-binding" evidence="12">
    <location>
        <begin position="571"/>
        <end position="584"/>
    </location>
</feature>
<dbReference type="GO" id="GO:0005737">
    <property type="term" value="C:cytoplasm"/>
    <property type="evidence" value="ECO:0007669"/>
    <property type="project" value="UniProtKB-SubCell"/>
</dbReference>
<dbReference type="NCBIfam" id="TIGR00064">
    <property type="entry name" value="ftsY"/>
    <property type="match status" value="1"/>
</dbReference>
<keyword evidence="6 10" id="KW-0342">GTP-binding</keyword>
<dbReference type="SUPFAM" id="SSF47364">
    <property type="entry name" value="Domain of the SRP/SRP receptor G-proteins"/>
    <property type="match status" value="1"/>
</dbReference>
<keyword evidence="8 10" id="KW-0675">Receptor</keyword>
<feature type="binding site" evidence="10">
    <location>
        <begin position="550"/>
        <end position="553"/>
    </location>
    <ligand>
        <name>GTP</name>
        <dbReference type="ChEBI" id="CHEBI:37565"/>
    </ligand>
</feature>
<dbReference type="SMART" id="SM00382">
    <property type="entry name" value="AAA"/>
    <property type="match status" value="1"/>
</dbReference>
<dbReference type="Proteomes" id="UP000199347">
    <property type="component" value="Unassembled WGS sequence"/>
</dbReference>
<feature type="compositionally biased region" description="Low complexity" evidence="11">
    <location>
        <begin position="192"/>
        <end position="207"/>
    </location>
</feature>
<dbReference type="PANTHER" id="PTHR43134:SF1">
    <property type="entry name" value="SIGNAL RECOGNITION PARTICLE RECEPTOR SUBUNIT ALPHA"/>
    <property type="match status" value="1"/>
</dbReference>
<evidence type="ECO:0000259" key="12">
    <source>
        <dbReference type="PROSITE" id="PS00300"/>
    </source>
</evidence>
<feature type="compositionally biased region" description="Basic and acidic residues" evidence="11">
    <location>
        <begin position="145"/>
        <end position="162"/>
    </location>
</feature>
<dbReference type="CDD" id="cd17874">
    <property type="entry name" value="FtsY"/>
    <property type="match status" value="1"/>
</dbReference>
<dbReference type="OrthoDB" id="9804720at2"/>
<feature type="binding site" evidence="10">
    <location>
        <begin position="486"/>
        <end position="490"/>
    </location>
    <ligand>
        <name>GTP</name>
        <dbReference type="ChEBI" id="CHEBI:37565"/>
    </ligand>
</feature>
<name>A0A1G5NQM4_AFIMA</name>
<dbReference type="InterPro" id="IPR003593">
    <property type="entry name" value="AAA+_ATPase"/>
</dbReference>
<evidence type="ECO:0000256" key="3">
    <source>
        <dbReference type="ARBA" id="ARBA00022490"/>
    </source>
</evidence>
<dbReference type="EC" id="3.6.5.4" evidence="10"/>
<keyword evidence="14" id="KW-1185">Reference proteome</keyword>
<keyword evidence="2 10" id="KW-1003">Cell membrane</keyword>
<sequence length="599" mass="63760">MAKEKRGFFKRILFGEGNDVAEKEAERDETELTDAETAEESEARSEEALSQEVLAKEDLQEKDLPEEDHSEDEERLASHQLETEDRGPQTTETDIAVVEEAEAPDADLHRPAAAPADADAEATSFAEHPVKEPEVPVTESDGDDLAARKPEAPEEPAEKAVPADEAAFQEATTAEEPAEDTSAQDEERGLQPAASAPASASAETPTAEPEHDTHPAAHQLETKDRGPQTTETDIGLAPEGEDTAEKHRPAAAETSADEEAGLAAAPVTEAGEDAGEAEATGTVPAETLPVATELPRQNWLQRLRAGLSKSSSTITSRLTGTFTKRRLDDETLEDLEDILIQADLGVTTATAITERLARERYDKTVGEDEIRNILAEEVAKVLGPVTEPLAIDAAKKPFVILVVGVNGSGKTTTIGKLAAKLHAEGRSVMLAAGDTFRAAAIEQLKIWGERTKSTVISREQGADAAGLVFDAMQAAKKEGSDVLIIDTAGRLQNRAELMDELEKVVRVIKKHDPSAPHTTLLTLDATTGQNALSQVEIFGQRAGVTGLVMTKLDGTARGGILVAIAAKHALPVHFIGVGEGIDDLQPFKAEDFARAIAGM</sequence>
<evidence type="ECO:0000313" key="13">
    <source>
        <dbReference type="EMBL" id="SCZ39697.1"/>
    </source>
</evidence>
<feature type="compositionally biased region" description="Acidic residues" evidence="11">
    <location>
        <begin position="27"/>
        <end position="40"/>
    </location>
</feature>
<keyword evidence="5 10" id="KW-0378">Hydrolase</keyword>
<evidence type="ECO:0000256" key="2">
    <source>
        <dbReference type="ARBA" id="ARBA00022475"/>
    </source>
</evidence>
<dbReference type="GO" id="GO:0005886">
    <property type="term" value="C:plasma membrane"/>
    <property type="evidence" value="ECO:0007669"/>
    <property type="project" value="UniProtKB-SubCell"/>
</dbReference>
<comment type="similarity">
    <text evidence="10">Belongs to the GTP-binding SRP family. FtsY subfamily.</text>
</comment>
<dbReference type="HAMAP" id="MF_00920">
    <property type="entry name" value="FtsY"/>
    <property type="match status" value="1"/>
</dbReference>
<dbReference type="SMART" id="SM00962">
    <property type="entry name" value="SRP54"/>
    <property type="match status" value="1"/>
</dbReference>
<dbReference type="InterPro" id="IPR004390">
    <property type="entry name" value="SR_rcpt_FtsY"/>
</dbReference>
<evidence type="ECO:0000256" key="8">
    <source>
        <dbReference type="ARBA" id="ARBA00023170"/>
    </source>
</evidence>
<comment type="subcellular location">
    <subcellularLocation>
        <location evidence="1">Cell inner membrane</location>
        <topology evidence="1">Peripheral membrane protein</topology>
        <orientation evidence="1">Cytoplasmic side</orientation>
    </subcellularLocation>
    <subcellularLocation>
        <location evidence="10">Cell membrane</location>
        <topology evidence="10">Peripheral membrane protein</topology>
        <orientation evidence="10">Cytoplasmic side</orientation>
    </subcellularLocation>
    <subcellularLocation>
        <location evidence="10">Cytoplasm</location>
    </subcellularLocation>
</comment>
<dbReference type="Pfam" id="PF00448">
    <property type="entry name" value="SRP54"/>
    <property type="match status" value="1"/>
</dbReference>
<dbReference type="EMBL" id="FMVW01000005">
    <property type="protein sequence ID" value="SCZ39697.1"/>
    <property type="molecule type" value="Genomic_DNA"/>
</dbReference>
<dbReference type="PROSITE" id="PS00300">
    <property type="entry name" value="SRP54"/>
    <property type="match status" value="1"/>
</dbReference>
<evidence type="ECO:0000256" key="7">
    <source>
        <dbReference type="ARBA" id="ARBA00023136"/>
    </source>
</evidence>
<evidence type="ECO:0000256" key="9">
    <source>
        <dbReference type="ARBA" id="ARBA00048027"/>
    </source>
</evidence>
<feature type="compositionally biased region" description="Basic and acidic residues" evidence="11">
    <location>
        <begin position="208"/>
        <end position="226"/>
    </location>
</feature>
<feature type="compositionally biased region" description="Basic and acidic residues" evidence="11">
    <location>
        <begin position="54"/>
        <end position="63"/>
    </location>
</feature>
<dbReference type="RefSeq" id="WP_092813444.1">
    <property type="nucleotide sequence ID" value="NZ_FMVW01000005.1"/>
</dbReference>
<dbReference type="InterPro" id="IPR036225">
    <property type="entry name" value="SRP/SRP_N"/>
</dbReference>
<dbReference type="InterPro" id="IPR042101">
    <property type="entry name" value="SRP54_N_sf"/>
</dbReference>
<comment type="subunit">
    <text evidence="10">Part of the signal recognition particle protein translocation system, which is composed of SRP and FtsY. SRP is a ribonucleoprotein composed of Ffh and a 4.5S RNA molecule.</text>
</comment>
<feature type="binding site" evidence="10">
    <location>
        <begin position="404"/>
        <end position="411"/>
    </location>
    <ligand>
        <name>GTP</name>
        <dbReference type="ChEBI" id="CHEBI:37565"/>
    </ligand>
</feature>
<gene>
    <name evidence="10" type="primary">ftsY</name>
    <name evidence="13" type="ORF">SAMN03080610_02493</name>
</gene>
<protein>
    <recommendedName>
        <fullName evidence="10">Signal recognition particle receptor FtsY</fullName>
        <shortName evidence="10">SRP receptor</shortName>
        <ecNumber evidence="10">3.6.5.4</ecNumber>
    </recommendedName>
</protein>
<evidence type="ECO:0000256" key="4">
    <source>
        <dbReference type="ARBA" id="ARBA00022741"/>
    </source>
</evidence>
<dbReference type="GO" id="GO:0006614">
    <property type="term" value="P:SRP-dependent cotranslational protein targeting to membrane"/>
    <property type="evidence" value="ECO:0007669"/>
    <property type="project" value="InterPro"/>
</dbReference>
<dbReference type="InterPro" id="IPR013822">
    <property type="entry name" value="Signal_recog_particl_SRP54_hlx"/>
</dbReference>
<dbReference type="Gene3D" id="3.40.50.300">
    <property type="entry name" value="P-loop containing nucleotide triphosphate hydrolases"/>
    <property type="match status" value="1"/>
</dbReference>
<dbReference type="PANTHER" id="PTHR43134">
    <property type="entry name" value="SIGNAL RECOGNITION PARTICLE RECEPTOR SUBUNIT ALPHA"/>
    <property type="match status" value="1"/>
</dbReference>
<dbReference type="SMART" id="SM00963">
    <property type="entry name" value="SRP54_N"/>
    <property type="match status" value="1"/>
</dbReference>
<keyword evidence="4 10" id="KW-0547">Nucleotide-binding</keyword>
<evidence type="ECO:0000256" key="10">
    <source>
        <dbReference type="HAMAP-Rule" id="MF_00920"/>
    </source>
</evidence>
<dbReference type="GO" id="GO:0003924">
    <property type="term" value="F:GTPase activity"/>
    <property type="evidence" value="ECO:0007669"/>
    <property type="project" value="UniProtKB-UniRule"/>
</dbReference>
<dbReference type="Pfam" id="PF02881">
    <property type="entry name" value="SRP54_N"/>
    <property type="match status" value="1"/>
</dbReference>
<evidence type="ECO:0000256" key="11">
    <source>
        <dbReference type="SAM" id="MobiDB-lite"/>
    </source>
</evidence>
<comment type="catalytic activity">
    <reaction evidence="9 10">
        <text>GTP + H2O = GDP + phosphate + H(+)</text>
        <dbReference type="Rhea" id="RHEA:19669"/>
        <dbReference type="ChEBI" id="CHEBI:15377"/>
        <dbReference type="ChEBI" id="CHEBI:15378"/>
        <dbReference type="ChEBI" id="CHEBI:37565"/>
        <dbReference type="ChEBI" id="CHEBI:43474"/>
        <dbReference type="ChEBI" id="CHEBI:58189"/>
        <dbReference type="EC" id="3.6.5.4"/>
    </reaction>
</comment>